<comment type="similarity">
    <text evidence="1">Belongs to the patched family.</text>
</comment>
<dbReference type="GeneID" id="5727516"/>
<evidence type="ECO:0000313" key="6">
    <source>
        <dbReference type="Proteomes" id="UP000006906"/>
    </source>
</evidence>
<sequence length="973" mass="106299">MSHSFTGLTGLYRSLGRFTARRPWAVIGITVAITLACSVGFLRFAVEEDAEKLYTPQDAPSFVDKAYVDAYYPSDSLSVKLLSLSTQDGGNVLTKEHLLEHLRAWRVATNQTVEAKGLMYKFTDVCDSVSERSTECRMDSILAFWNYNETTLRNDANILSTINRRDVALDYLGRPVNLNWVLGGVRRDASGAVVSAECFQTVLYMKYNPEVDDNEDSPTVVYQKRVVEVCYDNWSSTVLAQYVSCDAAVGRESTDAINRDVNRLSVGYILLIIYTLFVLWRNSWAYQKVHVALGSFLAIGMGIAADFGMLSGFGLKFNFVCQVLPFLLVGVGVDNTFVIVSNYFDQDPDAPIEHRLGEAMALGGSSITVSCLTNVIAFAVGTYTSLEALLSFSVYASIGVLMVFIFQVTTFPAFLALDARRELRLRLAAGGCGGCCVAPCCCQEEPVAEQLQHGNNGWTLDSNIYKHDHDGAAGDVGAPAAAPSATSAPVPHGALKRSGSSTLSASGSTGDLNVNVKVSVRPPSPDGMKQQAFVSEAPAPASGPRDFTTSTITCWGKRVFNPHDDQLSTKMIARWLPRVSLTLWGKILVVVLECVFLGFAIYGCTKVYQDFNFREMFVPEGNWLHEAFQVEDRYFGGEKVPVAAYTREPVDGRDYFYYQDQLAELSKSFGSDPYITNVPPVNSWYDNYQNWLVNGSAYSRQLVNGRAPNETAFNGWLKEWLGGTGRAYAANILINSTTGRIYGSRLPAFTKDVVDGAWAIKCVDSTRDTVAAAAPGLEPIAFGVSYTFWDGFRSITFSTITNVIIAAAAVFLVTLLLLADIVASLIVGCMVVLCDVGVLGSMHLLGLTFNSVTCIVLVLAVGISVDYSAHVMRAFLVSTGTRQERAHKALVEIGGAVWNGAATTFLAVLPMAAAEHYIFNTIFQMFGILILLSIWHGVVFLPVICSWMGPPSYRDMDGEDSQYSKKDAVVEVV</sequence>
<feature type="transmembrane region" description="Helical" evidence="3">
    <location>
        <begin position="323"/>
        <end position="344"/>
    </location>
</feature>
<evidence type="ECO:0000256" key="3">
    <source>
        <dbReference type="SAM" id="Phobius"/>
    </source>
</evidence>
<dbReference type="InterPro" id="IPR001036">
    <property type="entry name" value="Acrflvin-R"/>
</dbReference>
<dbReference type="RefSeq" id="XP_042927102.1">
    <property type="nucleotide sequence ID" value="XM_043059469.1"/>
</dbReference>
<feature type="transmembrane region" description="Helical" evidence="3">
    <location>
        <begin position="261"/>
        <end position="279"/>
    </location>
</feature>
<gene>
    <name evidence="5" type="ORF">CHLRE_02g093500v5</name>
</gene>
<feature type="transmembrane region" description="Helical" evidence="3">
    <location>
        <begin position="803"/>
        <end position="832"/>
    </location>
</feature>
<dbReference type="Pfam" id="PF00873">
    <property type="entry name" value="ACR_tran"/>
    <property type="match status" value="1"/>
</dbReference>
<keyword evidence="3" id="KW-1133">Transmembrane helix</keyword>
<feature type="transmembrane region" description="Helical" evidence="3">
    <location>
        <begin position="356"/>
        <end position="380"/>
    </location>
</feature>
<dbReference type="Gramene" id="PNW86606">
    <property type="protein sequence ID" value="PNW86606"/>
    <property type="gene ID" value="CHLRE_02g093500v5"/>
</dbReference>
<dbReference type="STRING" id="3055.A0A2K3E1H5"/>
<evidence type="ECO:0000259" key="4">
    <source>
        <dbReference type="PROSITE" id="PS50156"/>
    </source>
</evidence>
<dbReference type="Gramene" id="PNW86607">
    <property type="protein sequence ID" value="PNW86607"/>
    <property type="gene ID" value="CHLRE_02g093500v5"/>
</dbReference>
<keyword evidence="3" id="KW-0472">Membrane</keyword>
<dbReference type="EMBL" id="CM008963">
    <property type="protein sequence ID" value="PNW86607.1"/>
    <property type="molecule type" value="Genomic_DNA"/>
</dbReference>
<dbReference type="OrthoDB" id="6510177at2759"/>
<protein>
    <recommendedName>
        <fullName evidence="4">SSD domain-containing protein</fullName>
    </recommendedName>
</protein>
<dbReference type="ExpressionAtlas" id="A0A2K3E1H5">
    <property type="expression patterns" value="differential"/>
</dbReference>
<dbReference type="GO" id="GO:0016020">
    <property type="term" value="C:membrane"/>
    <property type="evidence" value="ECO:0000318"/>
    <property type="project" value="GO_Central"/>
</dbReference>
<evidence type="ECO:0000313" key="5">
    <source>
        <dbReference type="EMBL" id="PNW86607.1"/>
    </source>
</evidence>
<evidence type="ECO:0000256" key="1">
    <source>
        <dbReference type="ARBA" id="ARBA00005585"/>
    </source>
</evidence>
<reference evidence="5 6" key="1">
    <citation type="journal article" date="2007" name="Science">
        <title>The Chlamydomonas genome reveals the evolution of key animal and plant functions.</title>
        <authorList>
            <person name="Merchant S.S."/>
            <person name="Prochnik S.E."/>
            <person name="Vallon O."/>
            <person name="Harris E.H."/>
            <person name="Karpowicz S.J."/>
            <person name="Witman G.B."/>
            <person name="Terry A."/>
            <person name="Salamov A."/>
            <person name="Fritz-Laylin L.K."/>
            <person name="Marechal-Drouard L."/>
            <person name="Marshall W.F."/>
            <person name="Qu L.H."/>
            <person name="Nelson D.R."/>
            <person name="Sanderfoot A.A."/>
            <person name="Spalding M.H."/>
            <person name="Kapitonov V.V."/>
            <person name="Ren Q."/>
            <person name="Ferris P."/>
            <person name="Lindquist E."/>
            <person name="Shapiro H."/>
            <person name="Lucas S.M."/>
            <person name="Grimwood J."/>
            <person name="Schmutz J."/>
            <person name="Cardol P."/>
            <person name="Cerutti H."/>
            <person name="Chanfreau G."/>
            <person name="Chen C.L."/>
            <person name="Cognat V."/>
            <person name="Croft M.T."/>
            <person name="Dent R."/>
            <person name="Dutcher S."/>
            <person name="Fernandez E."/>
            <person name="Fukuzawa H."/>
            <person name="Gonzalez-Ballester D."/>
            <person name="Gonzalez-Halphen D."/>
            <person name="Hallmann A."/>
            <person name="Hanikenne M."/>
            <person name="Hippler M."/>
            <person name="Inwood W."/>
            <person name="Jabbari K."/>
            <person name="Kalanon M."/>
            <person name="Kuras R."/>
            <person name="Lefebvre P.A."/>
            <person name="Lemaire S.D."/>
            <person name="Lobanov A.V."/>
            <person name="Lohr M."/>
            <person name="Manuell A."/>
            <person name="Meier I."/>
            <person name="Mets L."/>
            <person name="Mittag M."/>
            <person name="Mittelmeier T."/>
            <person name="Moroney J.V."/>
            <person name="Moseley J."/>
            <person name="Napoli C."/>
            <person name="Nedelcu A.M."/>
            <person name="Niyogi K."/>
            <person name="Novoselov S.V."/>
            <person name="Paulsen I.T."/>
            <person name="Pazour G."/>
            <person name="Purton S."/>
            <person name="Ral J.P."/>
            <person name="Riano-Pachon D.M."/>
            <person name="Riekhof W."/>
            <person name="Rymarquis L."/>
            <person name="Schroda M."/>
            <person name="Stern D."/>
            <person name="Umen J."/>
            <person name="Willows R."/>
            <person name="Wilson N."/>
            <person name="Zimmer S.L."/>
            <person name="Allmer J."/>
            <person name="Balk J."/>
            <person name="Bisova K."/>
            <person name="Chen C.J."/>
            <person name="Elias M."/>
            <person name="Gendler K."/>
            <person name="Hauser C."/>
            <person name="Lamb M.R."/>
            <person name="Ledford H."/>
            <person name="Long J.C."/>
            <person name="Minagawa J."/>
            <person name="Page M.D."/>
            <person name="Pan J."/>
            <person name="Pootakham W."/>
            <person name="Roje S."/>
            <person name="Rose A."/>
            <person name="Stahlberg E."/>
            <person name="Terauchi A.M."/>
            <person name="Yang P."/>
            <person name="Ball S."/>
            <person name="Bowler C."/>
            <person name="Dieckmann C.L."/>
            <person name="Gladyshev V.N."/>
            <person name="Green P."/>
            <person name="Jorgensen R."/>
            <person name="Mayfield S."/>
            <person name="Mueller-Roeber B."/>
            <person name="Rajamani S."/>
            <person name="Sayre R.T."/>
            <person name="Brokstein P."/>
            <person name="Dubchak I."/>
            <person name="Goodstein D."/>
            <person name="Hornick L."/>
            <person name="Huang Y.W."/>
            <person name="Jhaveri J."/>
            <person name="Luo Y."/>
            <person name="Martinez D."/>
            <person name="Ngau W.C."/>
            <person name="Otillar B."/>
            <person name="Poliakov A."/>
            <person name="Porter A."/>
            <person name="Szajkowski L."/>
            <person name="Werner G."/>
            <person name="Zhou K."/>
            <person name="Grigoriev I.V."/>
            <person name="Rokhsar D.S."/>
            <person name="Grossman A.R."/>
        </authorList>
    </citation>
    <scope>NUCLEOTIDE SEQUENCE [LARGE SCALE GENOMIC DNA]</scope>
    <source>
        <strain evidence="6">CC-503</strain>
        <strain evidence="5">CC-503 cw92 mt+</strain>
    </source>
</reference>
<organism evidence="5 6">
    <name type="scientific">Chlamydomonas reinhardtii</name>
    <name type="common">Chlamydomonas smithii</name>
    <dbReference type="NCBI Taxonomy" id="3055"/>
    <lineage>
        <taxon>Eukaryota</taxon>
        <taxon>Viridiplantae</taxon>
        <taxon>Chlorophyta</taxon>
        <taxon>core chlorophytes</taxon>
        <taxon>Chlorophyceae</taxon>
        <taxon>CS clade</taxon>
        <taxon>Chlamydomonadales</taxon>
        <taxon>Chlamydomonadaceae</taxon>
        <taxon>Chlamydomonas</taxon>
    </lineage>
</organism>
<dbReference type="PANTHER" id="PTHR10796:SF92">
    <property type="entry name" value="PATCHED-RELATED, ISOFORM A"/>
    <property type="match status" value="1"/>
</dbReference>
<dbReference type="SUPFAM" id="SSF82866">
    <property type="entry name" value="Multidrug efflux transporter AcrB transmembrane domain"/>
    <property type="match status" value="2"/>
</dbReference>
<dbReference type="AlphaFoldDB" id="A0A2K3E1H5"/>
<dbReference type="InterPro" id="IPR000731">
    <property type="entry name" value="SSD"/>
</dbReference>
<feature type="transmembrane region" description="Helical" evidence="3">
    <location>
        <begin position="392"/>
        <end position="417"/>
    </location>
</feature>
<feature type="region of interest" description="Disordered" evidence="2">
    <location>
        <begin position="475"/>
        <end position="508"/>
    </location>
</feature>
<dbReference type="Proteomes" id="UP000006906">
    <property type="component" value="Chromosome 2"/>
</dbReference>
<name>A0A2K3E1H5_CHLRE</name>
<dbReference type="GO" id="GO:0022857">
    <property type="term" value="F:transmembrane transporter activity"/>
    <property type="evidence" value="ECO:0007669"/>
    <property type="project" value="InterPro"/>
</dbReference>
<dbReference type="InterPro" id="IPR053958">
    <property type="entry name" value="HMGCR/SNAP/NPC1-like_SSD"/>
</dbReference>
<dbReference type="PaxDb" id="3055-EDP06773"/>
<dbReference type="Pfam" id="PF12349">
    <property type="entry name" value="Sterol-sensing"/>
    <property type="match status" value="1"/>
</dbReference>
<proteinExistence type="inferred from homology"/>
<feature type="transmembrane region" description="Helical" evidence="3">
    <location>
        <begin position="926"/>
        <end position="949"/>
    </location>
</feature>
<accession>A0A2K3E1H5</accession>
<dbReference type="KEGG" id="cre:CHLRE_02g093500v5"/>
<dbReference type="InterPro" id="IPR051697">
    <property type="entry name" value="Patched_domain-protein"/>
</dbReference>
<reference evidence="5" key="2">
    <citation type="submission" date="2017-07" db="EMBL/GenBank/DDBJ databases">
        <title>WGS assembly of Chlamydomonas reinhardtii.</title>
        <authorList>
            <consortium name="Chlamydomonas Annotation Team"/>
            <consortium name="JGI Annotation Team"/>
            <person name="Merchant S.S."/>
            <person name="Prochnik S.E."/>
            <person name="Vallon O."/>
            <person name="Harris E.H."/>
            <person name="Karpowicz S.J."/>
            <person name="Witman G.B."/>
            <person name="Terry A."/>
            <person name="Salamov A."/>
            <person name="Fritz-Laylin L.K."/>
            <person name="Marechal-Drouard L."/>
            <person name="Marshall W.F."/>
            <person name="Qu L.H."/>
            <person name="Nelson D.R."/>
            <person name="Sanderfoot A.A."/>
            <person name="Spalding M.H."/>
            <person name="Kapitonov V.V."/>
            <person name="Ren Q."/>
            <person name="Ferris P."/>
            <person name="Lindquist E."/>
            <person name="Shapiro H."/>
            <person name="Lucas S.M."/>
            <person name="Grimwood J."/>
            <person name="Schmutz J."/>
            <person name="Grigoriev I.V."/>
            <person name="Rokhsar D.S."/>
        </authorList>
    </citation>
    <scope>NUCLEOTIDE SEQUENCE</scope>
    <source>
        <strain evidence="5">CC-503 cw92 mt+</strain>
    </source>
</reference>
<dbReference type="RefSeq" id="XP_042927103.1">
    <property type="nucleotide sequence ID" value="XM_043059468.1"/>
</dbReference>
<dbReference type="EMBL" id="CM008963">
    <property type="protein sequence ID" value="PNW86606.1"/>
    <property type="molecule type" value="Genomic_DNA"/>
</dbReference>
<feature type="domain" description="SSD" evidence="4">
    <location>
        <begin position="260"/>
        <end position="417"/>
    </location>
</feature>
<feature type="transmembrane region" description="Helical" evidence="3">
    <location>
        <begin position="24"/>
        <end position="46"/>
    </location>
</feature>
<feature type="transmembrane region" description="Helical" evidence="3">
    <location>
        <begin position="896"/>
        <end position="914"/>
    </location>
</feature>
<feature type="transmembrane region" description="Helical" evidence="3">
    <location>
        <begin position="291"/>
        <end position="311"/>
    </location>
</feature>
<feature type="transmembrane region" description="Helical" evidence="3">
    <location>
        <begin position="581"/>
        <end position="602"/>
    </location>
</feature>
<keyword evidence="6" id="KW-1185">Reference proteome</keyword>
<evidence type="ECO:0000256" key="2">
    <source>
        <dbReference type="SAM" id="MobiDB-lite"/>
    </source>
</evidence>
<keyword evidence="3" id="KW-0812">Transmembrane</keyword>
<dbReference type="Gene3D" id="1.20.1640.10">
    <property type="entry name" value="Multidrug efflux transporter AcrB transmembrane domain"/>
    <property type="match status" value="2"/>
</dbReference>
<dbReference type="PROSITE" id="PS50156">
    <property type="entry name" value="SSD"/>
    <property type="match status" value="1"/>
</dbReference>
<dbReference type="PANTHER" id="PTHR10796">
    <property type="entry name" value="PATCHED-RELATED"/>
    <property type="match status" value="1"/>
</dbReference>